<organism evidence="1">
    <name type="scientific">marine sediment metagenome</name>
    <dbReference type="NCBI Taxonomy" id="412755"/>
    <lineage>
        <taxon>unclassified sequences</taxon>
        <taxon>metagenomes</taxon>
        <taxon>ecological metagenomes</taxon>
    </lineage>
</organism>
<reference evidence="1" key="1">
    <citation type="journal article" date="2015" name="Nature">
        <title>Complex archaea that bridge the gap between prokaryotes and eukaryotes.</title>
        <authorList>
            <person name="Spang A."/>
            <person name="Saw J.H."/>
            <person name="Jorgensen S.L."/>
            <person name="Zaremba-Niedzwiedzka K."/>
            <person name="Martijn J."/>
            <person name="Lind A.E."/>
            <person name="van Eijk R."/>
            <person name="Schleper C."/>
            <person name="Guy L."/>
            <person name="Ettema T.J."/>
        </authorList>
    </citation>
    <scope>NUCLEOTIDE SEQUENCE</scope>
</reference>
<evidence type="ECO:0000313" key="1">
    <source>
        <dbReference type="EMBL" id="KKL27072.1"/>
    </source>
</evidence>
<comment type="caution">
    <text evidence="1">The sequence shown here is derived from an EMBL/GenBank/DDBJ whole genome shotgun (WGS) entry which is preliminary data.</text>
</comment>
<proteinExistence type="predicted"/>
<name>A0A0F9CKV3_9ZZZZ</name>
<dbReference type="EMBL" id="LAZR01035605">
    <property type="protein sequence ID" value="KKL27072.1"/>
    <property type="molecule type" value="Genomic_DNA"/>
</dbReference>
<feature type="non-terminal residue" evidence="1">
    <location>
        <position position="324"/>
    </location>
</feature>
<accession>A0A0F9CKV3</accession>
<protein>
    <submittedName>
        <fullName evidence="1">Uncharacterized protein</fullName>
    </submittedName>
</protein>
<sequence length="324" mass="34435">MTRRLFIAGLSALLVFVLVVGTALAATWEFKFPTTTRDIGGVGGTTLPVLLDYGAQPLVDAGYIAATGLDTNMQLGITDLEYMLTTTQVATVIPNLPANGLVTTNLYTGYDPIRTNFPVIPGENGLVGIEDDAALELVNNFEVEFDGYIDTTETSVPLVYKPGGFLTEVSAAGTITAGIINVDSYDVTPGVFGAWTDVNVSVYIPEGTSGVIIEVDSTNAVKETGFRKNGSTDARVYDGEHSWIMIGVDSSGIFEAYLEDNNVFLYIRGYTDDNWVFNTNAVDISVGAFLAWTDIDVSAITSSDATGVIVEVVNVNAGVNKDTG</sequence>
<dbReference type="AlphaFoldDB" id="A0A0F9CKV3"/>
<gene>
    <name evidence="1" type="ORF">LCGC14_2388830</name>
</gene>